<keyword evidence="5" id="KW-0808">Transferase</keyword>
<keyword evidence="14" id="KW-0675">Receptor</keyword>
<dbReference type="Pfam" id="PF01657">
    <property type="entry name" value="Stress-antifung"/>
    <property type="match status" value="2"/>
</dbReference>
<dbReference type="GO" id="GO:0005886">
    <property type="term" value="C:plasma membrane"/>
    <property type="evidence" value="ECO:0007669"/>
    <property type="project" value="UniProtKB-SubCell"/>
</dbReference>
<dbReference type="GO" id="GO:0004672">
    <property type="term" value="F:protein kinase activity"/>
    <property type="evidence" value="ECO:0007669"/>
    <property type="project" value="InterPro"/>
</dbReference>
<dbReference type="FunFam" id="3.30.200.20:FF:000168">
    <property type="entry name" value="L-type lectin-domain containing receptor kinase IX.1"/>
    <property type="match status" value="1"/>
</dbReference>
<name>A0A5J9TK30_9POAL</name>
<keyword evidence="12 17" id="KW-1133">Transmembrane helix</keyword>
<dbReference type="CDD" id="cd14066">
    <property type="entry name" value="STKc_IRAK"/>
    <property type="match status" value="1"/>
</dbReference>
<dbReference type="SUPFAM" id="SSF56112">
    <property type="entry name" value="Protein kinase-like (PK-like)"/>
    <property type="match status" value="1"/>
</dbReference>
<dbReference type="InterPro" id="IPR008271">
    <property type="entry name" value="Ser/Thr_kinase_AS"/>
</dbReference>
<dbReference type="InterPro" id="IPR038408">
    <property type="entry name" value="GNK2_sf"/>
</dbReference>
<dbReference type="Gramene" id="TVU11652">
    <property type="protein sequence ID" value="TVU11652"/>
    <property type="gene ID" value="EJB05_45249"/>
</dbReference>
<evidence type="ECO:0000256" key="3">
    <source>
        <dbReference type="ARBA" id="ARBA00010217"/>
    </source>
</evidence>
<evidence type="ECO:0000256" key="12">
    <source>
        <dbReference type="ARBA" id="ARBA00022989"/>
    </source>
</evidence>
<evidence type="ECO:0000256" key="10">
    <source>
        <dbReference type="ARBA" id="ARBA00022777"/>
    </source>
</evidence>
<evidence type="ECO:0000259" key="19">
    <source>
        <dbReference type="PROSITE" id="PS50011"/>
    </source>
</evidence>
<dbReference type="PROSITE" id="PS50011">
    <property type="entry name" value="PROTEIN_KINASE_DOM"/>
    <property type="match status" value="1"/>
</dbReference>
<dbReference type="Pfam" id="PF00069">
    <property type="entry name" value="Pkinase"/>
    <property type="match status" value="1"/>
</dbReference>
<keyword evidence="6 17" id="KW-0812">Transmembrane</keyword>
<evidence type="ECO:0000256" key="18">
    <source>
        <dbReference type="SAM" id="SignalP"/>
    </source>
</evidence>
<dbReference type="InterPro" id="IPR050528">
    <property type="entry name" value="L-type_Lectin-RKs"/>
</dbReference>
<keyword evidence="8" id="KW-0677">Repeat</keyword>
<accession>A0A5J9TK30</accession>
<feature type="binding site" evidence="16">
    <location>
        <position position="372"/>
    </location>
    <ligand>
        <name>ATP</name>
        <dbReference type="ChEBI" id="CHEBI:30616"/>
    </ligand>
</feature>
<evidence type="ECO:0008006" key="23">
    <source>
        <dbReference type="Google" id="ProtNLM"/>
    </source>
</evidence>
<keyword evidence="22" id="KW-1185">Reference proteome</keyword>
<comment type="similarity">
    <text evidence="2">In the N-terminal section; belongs to the leguminous lectin family.</text>
</comment>
<gene>
    <name evidence="21" type="ORF">EJB05_45249</name>
</gene>
<evidence type="ECO:0000256" key="14">
    <source>
        <dbReference type="ARBA" id="ARBA00023170"/>
    </source>
</evidence>
<reference evidence="21 22" key="1">
    <citation type="journal article" date="2019" name="Sci. Rep.">
        <title>A high-quality genome of Eragrostis curvula grass provides insights into Poaceae evolution and supports new strategies to enhance forage quality.</title>
        <authorList>
            <person name="Carballo J."/>
            <person name="Santos B.A.C.M."/>
            <person name="Zappacosta D."/>
            <person name="Garbus I."/>
            <person name="Selva J.P."/>
            <person name="Gallo C.A."/>
            <person name="Diaz A."/>
            <person name="Albertini E."/>
            <person name="Caccamo M."/>
            <person name="Echenique V."/>
        </authorList>
    </citation>
    <scope>NUCLEOTIDE SEQUENCE [LARGE SCALE GENOMIC DNA]</scope>
    <source>
        <strain evidence="22">cv. Victoria</strain>
        <tissue evidence="21">Leaf</tissue>
    </source>
</reference>
<dbReference type="Gene3D" id="3.30.200.20">
    <property type="entry name" value="Phosphorylase Kinase, domain 1"/>
    <property type="match status" value="1"/>
</dbReference>
<evidence type="ECO:0000256" key="13">
    <source>
        <dbReference type="ARBA" id="ARBA00023136"/>
    </source>
</evidence>
<dbReference type="InterPro" id="IPR000719">
    <property type="entry name" value="Prot_kinase_dom"/>
</dbReference>
<evidence type="ECO:0000256" key="7">
    <source>
        <dbReference type="ARBA" id="ARBA00022729"/>
    </source>
</evidence>
<dbReference type="OrthoDB" id="675666at2759"/>
<evidence type="ECO:0000313" key="22">
    <source>
        <dbReference type="Proteomes" id="UP000324897"/>
    </source>
</evidence>
<dbReference type="InterPro" id="IPR017441">
    <property type="entry name" value="Protein_kinase_ATP_BS"/>
</dbReference>
<evidence type="ECO:0000256" key="15">
    <source>
        <dbReference type="ARBA" id="ARBA00023180"/>
    </source>
</evidence>
<keyword evidence="10" id="KW-0418">Kinase</keyword>
<proteinExistence type="inferred from homology"/>
<dbReference type="Gene3D" id="3.30.430.20">
    <property type="entry name" value="Gnk2 domain, C-X8-C-X2-C motif"/>
    <property type="match status" value="2"/>
</dbReference>
<keyword evidence="15" id="KW-0325">Glycoprotein</keyword>
<dbReference type="PANTHER" id="PTHR27007">
    <property type="match status" value="1"/>
</dbReference>
<feature type="transmembrane region" description="Helical" evidence="17">
    <location>
        <begin position="269"/>
        <end position="295"/>
    </location>
</feature>
<evidence type="ECO:0000256" key="16">
    <source>
        <dbReference type="PROSITE-ProRule" id="PRU10141"/>
    </source>
</evidence>
<evidence type="ECO:0000256" key="11">
    <source>
        <dbReference type="ARBA" id="ARBA00022840"/>
    </source>
</evidence>
<dbReference type="SMART" id="SM00220">
    <property type="entry name" value="S_TKc"/>
    <property type="match status" value="1"/>
</dbReference>
<feature type="domain" description="Gnk2-homologous" evidence="20">
    <location>
        <begin position="138"/>
        <end position="247"/>
    </location>
</feature>
<dbReference type="Proteomes" id="UP000324897">
    <property type="component" value="Chromosome 3"/>
</dbReference>
<dbReference type="PROSITE" id="PS51473">
    <property type="entry name" value="GNK2"/>
    <property type="match status" value="2"/>
</dbReference>
<dbReference type="AlphaFoldDB" id="A0A5J9TK30"/>
<feature type="domain" description="Protein kinase" evidence="19">
    <location>
        <begin position="343"/>
        <end position="624"/>
    </location>
</feature>
<evidence type="ECO:0000256" key="17">
    <source>
        <dbReference type="SAM" id="Phobius"/>
    </source>
</evidence>
<feature type="chain" id="PRO_5023935197" description="Protein kinase domain-containing protein" evidence="18">
    <location>
        <begin position="22"/>
        <end position="665"/>
    </location>
</feature>
<comment type="subcellular location">
    <subcellularLocation>
        <location evidence="1">Cell membrane</location>
        <topology evidence="1">Single-pass type I membrane protein</topology>
    </subcellularLocation>
</comment>
<keyword evidence="11 16" id="KW-0067">ATP-binding</keyword>
<comment type="caution">
    <text evidence="21">The sequence shown here is derived from an EMBL/GenBank/DDBJ whole genome shotgun (WGS) entry which is preliminary data.</text>
</comment>
<organism evidence="21 22">
    <name type="scientific">Eragrostis curvula</name>
    <name type="common">weeping love grass</name>
    <dbReference type="NCBI Taxonomy" id="38414"/>
    <lineage>
        <taxon>Eukaryota</taxon>
        <taxon>Viridiplantae</taxon>
        <taxon>Streptophyta</taxon>
        <taxon>Embryophyta</taxon>
        <taxon>Tracheophyta</taxon>
        <taxon>Spermatophyta</taxon>
        <taxon>Magnoliopsida</taxon>
        <taxon>Liliopsida</taxon>
        <taxon>Poales</taxon>
        <taxon>Poaceae</taxon>
        <taxon>PACMAD clade</taxon>
        <taxon>Chloridoideae</taxon>
        <taxon>Eragrostideae</taxon>
        <taxon>Eragrostidinae</taxon>
        <taxon>Eragrostis</taxon>
    </lineage>
</organism>
<keyword evidence="7 18" id="KW-0732">Signal</keyword>
<evidence type="ECO:0000256" key="1">
    <source>
        <dbReference type="ARBA" id="ARBA00004251"/>
    </source>
</evidence>
<keyword evidence="13 17" id="KW-0472">Membrane</keyword>
<keyword evidence="9 16" id="KW-0547">Nucleotide-binding</keyword>
<dbReference type="PROSITE" id="PS00107">
    <property type="entry name" value="PROTEIN_KINASE_ATP"/>
    <property type="match status" value="1"/>
</dbReference>
<evidence type="ECO:0000256" key="6">
    <source>
        <dbReference type="ARBA" id="ARBA00022692"/>
    </source>
</evidence>
<evidence type="ECO:0000313" key="21">
    <source>
        <dbReference type="EMBL" id="TVU11652.1"/>
    </source>
</evidence>
<dbReference type="GO" id="GO:0005524">
    <property type="term" value="F:ATP binding"/>
    <property type="evidence" value="ECO:0007669"/>
    <property type="project" value="UniProtKB-UniRule"/>
</dbReference>
<dbReference type="Gene3D" id="1.10.510.10">
    <property type="entry name" value="Transferase(Phosphotransferase) domain 1"/>
    <property type="match status" value="1"/>
</dbReference>
<dbReference type="EMBL" id="RWGY01000039">
    <property type="protein sequence ID" value="TVU11652.1"/>
    <property type="molecule type" value="Genomic_DNA"/>
</dbReference>
<evidence type="ECO:0000256" key="9">
    <source>
        <dbReference type="ARBA" id="ARBA00022741"/>
    </source>
</evidence>
<feature type="signal peptide" evidence="18">
    <location>
        <begin position="1"/>
        <end position="21"/>
    </location>
</feature>
<sequence>MAPLWRLLAVLLLAIVRTSLAQPRVYTPFMPTLCSTDNNITAGSRYQINVNQLVHRLREGAASNEGFFYTSHGDQPDMAFGLVMCYADYSWDQCLFCLDAAAAWVGPGCPYSRTLSVNYDMCLLRYSDANFYGDLDLTLPGYWVRSLTNVTDVASMNETRWNLIDQLTSEAIGLPRRFAYGNQSYVDSQGDLQMMYALAQCRRDLESGECNRCLNNAREGLGKYVPTDTAGYLLGYSCYIRYNLTGPMKIIQPPPPEGPPRAKWKLIKVIMVVACGSITGTVALMLGLHVARYYYLQWRRGRTKSVGSLTFFRGEAVEIVELEQGTGSKRFSYDELAAATDNFSDNQKLGEGGFGSVYRGFLEELNLPVAVKRISKSSRQGWKEFMSEVRIISQLRHRNLVLLIGWCYDVGDDLLLVYELMHNGSVENHLYHPDLEKQLAWPRRYKIALGLGSALVYLHHDTEQCVVHRDIKPSNVMLDASFGAKLGDFGLARVIDDGRRSRTTALAGTTGYMDPECMATGRTTVESDVYSFGVVLLEIACGRCPVVTLQNGNTIHLVQRVWELYGAGRLLDAADARLAGDYNVQEMERLMTVGLWCAHPDRSLRPTIRHAVNVVRFDAPLPSLPASMPPIAAYVPPPAGPLLESVTESHSMHVAVIPNGGVGLV</sequence>
<dbReference type="CDD" id="cd23509">
    <property type="entry name" value="Gnk2-like"/>
    <property type="match status" value="2"/>
</dbReference>
<dbReference type="InterPro" id="IPR011009">
    <property type="entry name" value="Kinase-like_dom_sf"/>
</dbReference>
<dbReference type="InterPro" id="IPR002902">
    <property type="entry name" value="GNK2"/>
</dbReference>
<dbReference type="PROSITE" id="PS00108">
    <property type="entry name" value="PROTEIN_KINASE_ST"/>
    <property type="match status" value="1"/>
</dbReference>
<evidence type="ECO:0000259" key="20">
    <source>
        <dbReference type="PROSITE" id="PS51473"/>
    </source>
</evidence>
<keyword evidence="4" id="KW-1003">Cell membrane</keyword>
<feature type="non-terminal residue" evidence="21">
    <location>
        <position position="1"/>
    </location>
</feature>
<evidence type="ECO:0000256" key="2">
    <source>
        <dbReference type="ARBA" id="ARBA00008536"/>
    </source>
</evidence>
<comment type="similarity">
    <text evidence="3">In the C-terminal section; belongs to the protein kinase superfamily. Ser/Thr protein kinase family.</text>
</comment>
<evidence type="ECO:0000256" key="8">
    <source>
        <dbReference type="ARBA" id="ARBA00022737"/>
    </source>
</evidence>
<feature type="domain" description="Gnk2-homologous" evidence="20">
    <location>
        <begin position="28"/>
        <end position="131"/>
    </location>
</feature>
<dbReference type="FunFam" id="1.10.510.10:FF:000240">
    <property type="entry name" value="Lectin-domain containing receptor kinase A4.3"/>
    <property type="match status" value="1"/>
</dbReference>
<evidence type="ECO:0000256" key="4">
    <source>
        <dbReference type="ARBA" id="ARBA00022475"/>
    </source>
</evidence>
<evidence type="ECO:0000256" key="5">
    <source>
        <dbReference type="ARBA" id="ARBA00022679"/>
    </source>
</evidence>
<dbReference type="GO" id="GO:0002229">
    <property type="term" value="P:defense response to oomycetes"/>
    <property type="evidence" value="ECO:0007669"/>
    <property type="project" value="UniProtKB-ARBA"/>
</dbReference>
<protein>
    <recommendedName>
        <fullName evidence="23">Protein kinase domain-containing protein</fullName>
    </recommendedName>
</protein>